<reference evidence="3" key="2">
    <citation type="submission" date="2011-04" db="EMBL/GenBank/DDBJ databases">
        <authorList>
            <person name="Genoscope - CEA"/>
        </authorList>
    </citation>
    <scope>NUCLEOTIDE SEQUENCE</scope>
    <source>
        <strain evidence="3">R229</strain>
    </source>
</reference>
<feature type="transmembrane region" description="Helical" evidence="2">
    <location>
        <begin position="101"/>
        <end position="120"/>
    </location>
</feature>
<protein>
    <submittedName>
        <fullName evidence="3">Uncharacterized protein</fullName>
    </submittedName>
</protein>
<keyword evidence="2" id="KW-0472">Membrane</keyword>
<name>G2ZKK8_9RALS</name>
<dbReference type="EMBL" id="FR854062">
    <property type="protein sequence ID" value="CCA79554.1"/>
    <property type="molecule type" value="Genomic_DNA"/>
</dbReference>
<keyword evidence="2" id="KW-0812">Transmembrane</keyword>
<accession>G2ZKK8</accession>
<evidence type="ECO:0000256" key="1">
    <source>
        <dbReference type="SAM" id="MobiDB-lite"/>
    </source>
</evidence>
<feature type="transmembrane region" description="Helical" evidence="2">
    <location>
        <begin position="126"/>
        <end position="144"/>
    </location>
</feature>
<gene>
    <name evidence="3" type="ORF">BDB_60165</name>
</gene>
<reference evidence="3" key="1">
    <citation type="journal article" date="2011" name="PLoS ONE">
        <title>Ralstonia syzygii, the Blood Disease Bacterium and some Asian R. solanacearum strains form a single genomic species despite divergent lifestyles.</title>
        <authorList>
            <person name="Remenant B."/>
            <person name="de Cambiaire J.C."/>
            <person name="Cellier G."/>
            <person name="Jacobs J.M."/>
            <person name="Mangenot S."/>
            <person name="Barbe V."/>
            <person name="Lajus A."/>
            <person name="Vallenet D."/>
            <person name="Medigue C."/>
            <person name="Fegan M."/>
            <person name="Allen C."/>
            <person name="Prior P."/>
        </authorList>
    </citation>
    <scope>NUCLEOTIDE SEQUENCE</scope>
    <source>
        <strain evidence="3">R229</strain>
    </source>
</reference>
<dbReference type="AlphaFoldDB" id="G2ZKK8"/>
<sequence length="261" mass="27823">MEADAVQADPSSKAKPAAAASDARQQDRRRNAQGIGASTWYGRLIAPTLTRRTPILETLGATIVAIGIVWLFEPDNPLLLGHGFPWVWLVPLILALRYGTLLGAVAALVMVGAWWVFYGQGAFPRMYFLGGLMMMLVGGQYGDIWGARLSRARIVNGCTASTPRNARSTCSRASGSATTAASSRRTFRRSAISAICGCVSSRPSAGSATTPPKTSSRCTRATACGRCSTARRQRRPATSPTASTCRAWPRCATGARPRCRA</sequence>
<organism evidence="3">
    <name type="scientific">blood disease bacterium R229</name>
    <dbReference type="NCBI Taxonomy" id="741978"/>
    <lineage>
        <taxon>Bacteria</taxon>
        <taxon>Pseudomonadati</taxon>
        <taxon>Pseudomonadota</taxon>
        <taxon>Betaproteobacteria</taxon>
        <taxon>Burkholderiales</taxon>
        <taxon>Burkholderiaceae</taxon>
        <taxon>Ralstonia</taxon>
        <taxon>Ralstonia solanacearum species complex</taxon>
    </lineage>
</organism>
<evidence type="ECO:0000256" key="2">
    <source>
        <dbReference type="SAM" id="Phobius"/>
    </source>
</evidence>
<feature type="compositionally biased region" description="Low complexity" evidence="1">
    <location>
        <begin position="7"/>
        <end position="23"/>
    </location>
</feature>
<feature type="transmembrane region" description="Helical" evidence="2">
    <location>
        <begin position="53"/>
        <end position="72"/>
    </location>
</feature>
<evidence type="ECO:0000313" key="3">
    <source>
        <dbReference type="EMBL" id="CCA79554.1"/>
    </source>
</evidence>
<keyword evidence="2" id="KW-1133">Transmembrane helix</keyword>
<feature type="region of interest" description="Disordered" evidence="1">
    <location>
        <begin position="1"/>
        <end position="30"/>
    </location>
</feature>
<proteinExistence type="predicted"/>